<evidence type="ECO:0000313" key="2">
    <source>
        <dbReference type="EMBL" id="SMR73437.1"/>
    </source>
</evidence>
<dbReference type="Proteomes" id="UP001159257">
    <property type="component" value="Unassembled WGS sequence"/>
</dbReference>
<evidence type="ECO:0000256" key="1">
    <source>
        <dbReference type="SAM" id="SignalP"/>
    </source>
</evidence>
<name>A0ABY1RYP9_9GAMM</name>
<organism evidence="2 3">
    <name type="scientific">Marinobacterium sediminicola</name>
    <dbReference type="NCBI Taxonomy" id="518898"/>
    <lineage>
        <taxon>Bacteria</taxon>
        <taxon>Pseudomonadati</taxon>
        <taxon>Pseudomonadota</taxon>
        <taxon>Gammaproteobacteria</taxon>
        <taxon>Oceanospirillales</taxon>
        <taxon>Oceanospirillaceae</taxon>
        <taxon>Marinobacterium</taxon>
    </lineage>
</organism>
<feature type="signal peptide" evidence="1">
    <location>
        <begin position="1"/>
        <end position="18"/>
    </location>
</feature>
<keyword evidence="1" id="KW-0732">Signal</keyword>
<dbReference type="SUPFAM" id="SSF53850">
    <property type="entry name" value="Periplasmic binding protein-like II"/>
    <property type="match status" value="1"/>
</dbReference>
<keyword evidence="3" id="KW-1185">Reference proteome</keyword>
<dbReference type="Pfam" id="PF12974">
    <property type="entry name" value="Phosphonate-bd"/>
    <property type="match status" value="1"/>
</dbReference>
<comment type="caution">
    <text evidence="2">The sequence shown here is derived from an EMBL/GenBank/DDBJ whole genome shotgun (WGS) entry which is preliminary data.</text>
</comment>
<accession>A0ABY1RYP9</accession>
<gene>
    <name evidence="2" type="ORF">SAMN04487964_10499</name>
</gene>
<dbReference type="PANTHER" id="PTHR35841:SF1">
    <property type="entry name" value="PHOSPHONATES-BINDING PERIPLASMIC PROTEIN"/>
    <property type="match status" value="1"/>
</dbReference>
<dbReference type="Gene3D" id="3.40.190.10">
    <property type="entry name" value="Periplasmic binding protein-like II"/>
    <property type="match status" value="2"/>
</dbReference>
<protein>
    <submittedName>
        <fullName evidence="2">Phosphonate transport system substrate-binding protein</fullName>
    </submittedName>
</protein>
<dbReference type="RefSeq" id="WP_239039659.1">
    <property type="nucleotide sequence ID" value="NZ_BAAAEY010000001.1"/>
</dbReference>
<proteinExistence type="predicted"/>
<dbReference type="EMBL" id="FXWV01000004">
    <property type="protein sequence ID" value="SMR73437.1"/>
    <property type="molecule type" value="Genomic_DNA"/>
</dbReference>
<feature type="chain" id="PRO_5047232450" evidence="1">
    <location>
        <begin position="19"/>
        <end position="275"/>
    </location>
</feature>
<dbReference type="PANTHER" id="PTHR35841">
    <property type="entry name" value="PHOSPHONATES-BINDING PERIPLASMIC PROTEIN"/>
    <property type="match status" value="1"/>
</dbReference>
<reference evidence="2 3" key="1">
    <citation type="submission" date="2017-05" db="EMBL/GenBank/DDBJ databases">
        <authorList>
            <person name="Varghese N."/>
            <person name="Submissions S."/>
        </authorList>
    </citation>
    <scope>NUCLEOTIDE SEQUENCE [LARGE SCALE GENOMIC DNA]</scope>
    <source>
        <strain evidence="2 3">CGMCC 1.7287</strain>
    </source>
</reference>
<evidence type="ECO:0000313" key="3">
    <source>
        <dbReference type="Proteomes" id="UP001159257"/>
    </source>
</evidence>
<sequence>MKYILILLLAWFSLPVNAQSDRNRPVYTVGVVPQFAQRKLFDIWQPILQALEHELDFDLELVGSPKIPVFEKKFLAGEYDFAYMNPYHMLKAHDSQGYVPLVRDGSRQLKGVLVVKHDSAYQSVADLNKKIIAFPSPNALGASLLMRADLVGLHDLEFFPRYVQTHSSVYLNVALGQTEAGGGVLSTLQKQPPEVREQLRVIYETRGIPPHPLSAHARVPEEDREAMRQAWLKLAKTEAGRQLMARIPMYQPIHADLDEYLPMREWGLDRFYIVE</sequence>